<accession>A0A7S3L414</accession>
<dbReference type="Pfam" id="PF03747">
    <property type="entry name" value="ADP_ribosyl_GH"/>
    <property type="match status" value="1"/>
</dbReference>
<dbReference type="AlphaFoldDB" id="A0A7S3L414"/>
<reference evidence="1" key="1">
    <citation type="submission" date="2021-01" db="EMBL/GenBank/DDBJ databases">
        <authorList>
            <person name="Corre E."/>
            <person name="Pelletier E."/>
            <person name="Niang G."/>
            <person name="Scheremetjew M."/>
            <person name="Finn R."/>
            <person name="Kale V."/>
            <person name="Holt S."/>
            <person name="Cochrane G."/>
            <person name="Meng A."/>
            <person name="Brown T."/>
            <person name="Cohen L."/>
        </authorList>
    </citation>
    <scope>NUCLEOTIDE SEQUENCE</scope>
    <source>
        <strain evidence="1">CCMP127</strain>
    </source>
</reference>
<dbReference type="InterPro" id="IPR050792">
    <property type="entry name" value="ADP-ribosylglycohydrolase"/>
</dbReference>
<dbReference type="SUPFAM" id="SSF101478">
    <property type="entry name" value="ADP-ribosylglycohydrolase"/>
    <property type="match status" value="1"/>
</dbReference>
<dbReference type="InterPro" id="IPR036705">
    <property type="entry name" value="Ribosyl_crysJ1_sf"/>
</dbReference>
<gene>
    <name evidence="1" type="ORF">ACOF00016_LOCUS4098</name>
</gene>
<dbReference type="EMBL" id="HBIM01004792">
    <property type="protein sequence ID" value="CAE0406182.1"/>
    <property type="molecule type" value="Transcribed_RNA"/>
</dbReference>
<dbReference type="PANTHER" id="PTHR16222:SF34">
    <property type="entry name" value="ADP-RIBOSYLGLYCOHYDROLASE"/>
    <property type="match status" value="1"/>
</dbReference>
<evidence type="ECO:0008006" key="2">
    <source>
        <dbReference type="Google" id="ProtNLM"/>
    </source>
</evidence>
<proteinExistence type="predicted"/>
<dbReference type="Gene3D" id="1.10.4080.10">
    <property type="entry name" value="ADP-ribosylation/Crystallin J1"/>
    <property type="match status" value="1"/>
</dbReference>
<name>A0A7S3L414_9STRA</name>
<protein>
    <recommendedName>
        <fullName evidence="2">ADP-ribosylglycohydrolase</fullName>
    </recommendedName>
</protein>
<sequence length="446" mass="50272">MASAAVVINKQRIAGSLYGMLVGDTLAVPGHWFYSPAKLQEDYGEEISEMMDPKPTHAESMIQGMSYHGSIDILHDKAIYYEGRKSAAAKAQETATATAKTTQEDLQARRDDHGNYVGYTAEERVHYHQSLSKGMNTVNVCIARLLMRYIGKKNQGKQDYYDPDEFLEEFQTYMTTPPHKDDTSQIRSHNDTYLDIYVRHFFTQASQTGRRLRDCAMTQRDQWSIGSLDGVVMAIPIIAAYAKEPESMVLGRVVEHHMLTHRSITVTMVCSVLVPLLLELYHGADLTVTLERAMSKLRPPKCTGREQRDSYVYHQGPGNIPPHEKWLQHMATTDEDFLNLLQGFLSSSSMDDQDVAGWGDRPNSRFSTACYCEQAFAVVLYLCYKYRDDPRKALSQNVMLGGHSTARGAVLGAILGAVHPEDFPWVEDLAAYPFVQTEIHNLIETI</sequence>
<evidence type="ECO:0000313" key="1">
    <source>
        <dbReference type="EMBL" id="CAE0406182.1"/>
    </source>
</evidence>
<organism evidence="1">
    <name type="scientific">Amphora coffeiformis</name>
    <dbReference type="NCBI Taxonomy" id="265554"/>
    <lineage>
        <taxon>Eukaryota</taxon>
        <taxon>Sar</taxon>
        <taxon>Stramenopiles</taxon>
        <taxon>Ochrophyta</taxon>
        <taxon>Bacillariophyta</taxon>
        <taxon>Bacillariophyceae</taxon>
        <taxon>Bacillariophycidae</taxon>
        <taxon>Thalassiophysales</taxon>
        <taxon>Catenulaceae</taxon>
        <taxon>Amphora</taxon>
    </lineage>
</organism>
<dbReference type="PANTHER" id="PTHR16222">
    <property type="entry name" value="ADP-RIBOSYLGLYCOHYDROLASE"/>
    <property type="match status" value="1"/>
</dbReference>
<dbReference type="InterPro" id="IPR005502">
    <property type="entry name" value="Ribosyl_crysJ1"/>
</dbReference>